<dbReference type="PANTHER" id="PTHR11552">
    <property type="entry name" value="GLUCOSE-METHANOL-CHOLINE GMC OXIDOREDUCTASE"/>
    <property type="match status" value="1"/>
</dbReference>
<gene>
    <name evidence="4" type="ORF">PG986_014536</name>
</gene>
<protein>
    <submittedName>
        <fullName evidence="4">Alcohol oxidase</fullName>
    </submittedName>
</protein>
<comment type="caution">
    <text evidence="4">The sequence shown here is derived from an EMBL/GenBank/DDBJ whole genome shotgun (WGS) entry which is preliminary data.</text>
</comment>
<dbReference type="InterPro" id="IPR036188">
    <property type="entry name" value="FAD/NAD-bd_sf"/>
</dbReference>
<evidence type="ECO:0000313" key="5">
    <source>
        <dbReference type="Proteomes" id="UP001391051"/>
    </source>
</evidence>
<dbReference type="RefSeq" id="XP_066692996.1">
    <property type="nucleotide sequence ID" value="XM_066850758.1"/>
</dbReference>
<dbReference type="Gene3D" id="3.50.50.60">
    <property type="entry name" value="FAD/NAD(P)-binding domain"/>
    <property type="match status" value="2"/>
</dbReference>
<feature type="region of interest" description="Disordered" evidence="2">
    <location>
        <begin position="72"/>
        <end position="99"/>
    </location>
</feature>
<name>A0ABR1PTA0_9PEZI</name>
<sequence length="243" mass="26069">MTKSPPSFDYIVVGGGTAGLAVASRLSEDEAVRVLVIEAGGDHGSDPLVSTPGALVGQYGDPKYDWNFRSVPQPGRVGEARQPGLGPNHPASRGAVHIASPDIRVRPRLDPKYMSHPLDLEVLARHVQFVEKIVATKPLRSSFKMGEGGARLPPGLVGDTLEGAKEIVRRRLVSIWHVTGTCAMLPREKGGVVDRQLRVYGTRNVRVVDASVFPLQPLGNTQSVVYAVAERAADPINNCESVT</sequence>
<dbReference type="Pfam" id="PF13450">
    <property type="entry name" value="NAD_binding_8"/>
    <property type="match status" value="1"/>
</dbReference>
<dbReference type="Gene3D" id="3.30.560.10">
    <property type="entry name" value="Glucose Oxidase, domain 3"/>
    <property type="match status" value="2"/>
</dbReference>
<comment type="similarity">
    <text evidence="1">Belongs to the GMC oxidoreductase family.</text>
</comment>
<proteinExistence type="inferred from homology"/>
<dbReference type="GeneID" id="92083820"/>
<dbReference type="PANTHER" id="PTHR11552:SF210">
    <property type="entry name" value="GLUCOSE-METHANOL-CHOLINE OXIDOREDUCTASE N-TERMINAL DOMAIN-CONTAINING PROTEIN-RELATED"/>
    <property type="match status" value="1"/>
</dbReference>
<evidence type="ECO:0000313" key="4">
    <source>
        <dbReference type="EMBL" id="KAK7937668.1"/>
    </source>
</evidence>
<evidence type="ECO:0000256" key="2">
    <source>
        <dbReference type="SAM" id="MobiDB-lite"/>
    </source>
</evidence>
<organism evidence="4 5">
    <name type="scientific">Apiospora aurea</name>
    <dbReference type="NCBI Taxonomy" id="335848"/>
    <lineage>
        <taxon>Eukaryota</taxon>
        <taxon>Fungi</taxon>
        <taxon>Dikarya</taxon>
        <taxon>Ascomycota</taxon>
        <taxon>Pezizomycotina</taxon>
        <taxon>Sordariomycetes</taxon>
        <taxon>Xylariomycetidae</taxon>
        <taxon>Amphisphaeriales</taxon>
        <taxon>Apiosporaceae</taxon>
        <taxon>Apiospora</taxon>
    </lineage>
</organism>
<dbReference type="Pfam" id="PF05199">
    <property type="entry name" value="GMC_oxred_C"/>
    <property type="match status" value="1"/>
</dbReference>
<dbReference type="InterPro" id="IPR012132">
    <property type="entry name" value="GMC_OxRdtase"/>
</dbReference>
<reference evidence="4 5" key="1">
    <citation type="submission" date="2023-01" db="EMBL/GenBank/DDBJ databases">
        <title>Analysis of 21 Apiospora genomes using comparative genomics revels a genus with tremendous synthesis potential of carbohydrate active enzymes and secondary metabolites.</title>
        <authorList>
            <person name="Sorensen T."/>
        </authorList>
    </citation>
    <scope>NUCLEOTIDE SEQUENCE [LARGE SCALE GENOMIC DNA]</scope>
    <source>
        <strain evidence="4 5">CBS 24483</strain>
    </source>
</reference>
<dbReference type="InterPro" id="IPR007867">
    <property type="entry name" value="GMC_OxRtase_C"/>
</dbReference>
<dbReference type="EMBL" id="JAQQWE010000010">
    <property type="protein sequence ID" value="KAK7937668.1"/>
    <property type="molecule type" value="Genomic_DNA"/>
</dbReference>
<evidence type="ECO:0000256" key="1">
    <source>
        <dbReference type="ARBA" id="ARBA00010790"/>
    </source>
</evidence>
<feature type="domain" description="Glucose-methanol-choline oxidoreductase C-terminal" evidence="3">
    <location>
        <begin position="90"/>
        <end position="229"/>
    </location>
</feature>
<accession>A0ABR1PTA0</accession>
<dbReference type="Proteomes" id="UP001391051">
    <property type="component" value="Unassembled WGS sequence"/>
</dbReference>
<keyword evidence="5" id="KW-1185">Reference proteome</keyword>
<dbReference type="SUPFAM" id="SSF51905">
    <property type="entry name" value="FAD/NAD(P)-binding domain"/>
    <property type="match status" value="1"/>
</dbReference>
<evidence type="ECO:0000259" key="3">
    <source>
        <dbReference type="Pfam" id="PF05199"/>
    </source>
</evidence>